<reference evidence="2" key="1">
    <citation type="journal article" date="2019" name="Int. J. Syst. Evol. Microbiol.">
        <title>The Global Catalogue of Microorganisms (GCM) 10K type strain sequencing project: providing services to taxonomists for standard genome sequencing and annotation.</title>
        <authorList>
            <consortium name="The Broad Institute Genomics Platform"/>
            <consortium name="The Broad Institute Genome Sequencing Center for Infectious Disease"/>
            <person name="Wu L."/>
            <person name="Ma J."/>
        </authorList>
    </citation>
    <scope>NUCLEOTIDE SEQUENCE [LARGE SCALE GENOMIC DNA]</scope>
    <source>
        <strain evidence="2">JCM 17759</strain>
    </source>
</reference>
<keyword evidence="2" id="KW-1185">Reference proteome</keyword>
<protein>
    <recommendedName>
        <fullName evidence="3">Nickel uptake substrate-specific transmembrane region</fullName>
    </recommendedName>
</protein>
<organism evidence="1 2">
    <name type="scientific">Novipirellula rosea</name>
    <dbReference type="NCBI Taxonomy" id="1031540"/>
    <lineage>
        <taxon>Bacteria</taxon>
        <taxon>Pseudomonadati</taxon>
        <taxon>Planctomycetota</taxon>
        <taxon>Planctomycetia</taxon>
        <taxon>Pirellulales</taxon>
        <taxon>Pirellulaceae</taxon>
        <taxon>Novipirellula</taxon>
    </lineage>
</organism>
<sequence>MKLSITTCLLVFCGLIGFTGCKKETATPVTPTAAPSSEEGGHVHADGTVHAAHGGHAAGPHDGTVVDWGGGKYHVEFTVDHDKQQSTVYILGSDEKSPVPIDAESIDLSINDPVMQVSLKAAPLDSDPAGKASRFVGNHKSLGVVQEYAGTIVGVIDGTPYSGDFTEEAHGAHGHSHGPDDALVWEGETREHAGLKIQLGHHGKQLHAGEEVEPAVSIVRDGKPVDDAKVFNALVSADGQTVLAKEVATVYEPTTDDEPAHYAQGALAIPNGVSKVILRFRIVPAGADPVTFDVPVTVE</sequence>
<comment type="caution">
    <text evidence="1">The sequence shown here is derived from an EMBL/GenBank/DDBJ whole genome shotgun (WGS) entry which is preliminary data.</text>
</comment>
<dbReference type="Proteomes" id="UP001500840">
    <property type="component" value="Unassembled WGS sequence"/>
</dbReference>
<dbReference type="PROSITE" id="PS51257">
    <property type="entry name" value="PROKAR_LIPOPROTEIN"/>
    <property type="match status" value="1"/>
</dbReference>
<dbReference type="RefSeq" id="WP_345326328.1">
    <property type="nucleotide sequence ID" value="NZ_BAABGA010000066.1"/>
</dbReference>
<name>A0ABP8ND64_9BACT</name>
<evidence type="ECO:0008006" key="3">
    <source>
        <dbReference type="Google" id="ProtNLM"/>
    </source>
</evidence>
<gene>
    <name evidence="1" type="ORF">GCM10023156_48880</name>
</gene>
<evidence type="ECO:0000313" key="1">
    <source>
        <dbReference type="EMBL" id="GAA4463614.1"/>
    </source>
</evidence>
<proteinExistence type="predicted"/>
<dbReference type="EMBL" id="BAABGA010000066">
    <property type="protein sequence ID" value="GAA4463614.1"/>
    <property type="molecule type" value="Genomic_DNA"/>
</dbReference>
<evidence type="ECO:0000313" key="2">
    <source>
        <dbReference type="Proteomes" id="UP001500840"/>
    </source>
</evidence>
<accession>A0ABP8ND64</accession>